<gene>
    <name evidence="1" type="ORF">FDK13_23720</name>
</gene>
<dbReference type="InterPro" id="IPR050580">
    <property type="entry name" value="2H_phosphoesterase_YjcG-like"/>
</dbReference>
<name>A0A4U6D097_9BACT</name>
<organism evidence="1 2">
    <name type="scientific">Dyadobacter frigoris</name>
    <dbReference type="NCBI Taxonomy" id="2576211"/>
    <lineage>
        <taxon>Bacteria</taxon>
        <taxon>Pseudomonadati</taxon>
        <taxon>Bacteroidota</taxon>
        <taxon>Cytophagia</taxon>
        <taxon>Cytophagales</taxon>
        <taxon>Spirosomataceae</taxon>
        <taxon>Dyadobacter</taxon>
    </lineage>
</organism>
<sequence length="167" mass="19443">MRRQLTLFLSSQNEEIEKIRAEFNPAQHELISAHVTLCRDNEIEKPDVVIHNIKTISLVQPLIIEFEPAERFENGKGVLIPARTGNQEFYDLREKVLKGIQEFNKHYLPHITLMHPRNSTCTDEIFDQIKKYKLPSMVTFDTISLIEQTDGGRWTIIEQFPIVKSVL</sequence>
<dbReference type="OrthoDB" id="981056at2"/>
<dbReference type="Gene3D" id="3.90.1140.10">
    <property type="entry name" value="Cyclic phosphodiesterase"/>
    <property type="match status" value="1"/>
</dbReference>
<dbReference type="AlphaFoldDB" id="A0A4U6D097"/>
<dbReference type="Pfam" id="PF13563">
    <property type="entry name" value="2_5_RNA_ligase2"/>
    <property type="match status" value="1"/>
</dbReference>
<dbReference type="InterPro" id="IPR009097">
    <property type="entry name" value="Cyclic_Pdiesterase"/>
</dbReference>
<dbReference type="EMBL" id="SZVO01000012">
    <property type="protein sequence ID" value="TKT89527.1"/>
    <property type="molecule type" value="Genomic_DNA"/>
</dbReference>
<protein>
    <submittedName>
        <fullName evidence="1">2'-5' RNA ligase family protein</fullName>
    </submittedName>
</protein>
<dbReference type="SUPFAM" id="SSF55144">
    <property type="entry name" value="LigT-like"/>
    <property type="match status" value="1"/>
</dbReference>
<evidence type="ECO:0000313" key="1">
    <source>
        <dbReference type="EMBL" id="TKT89527.1"/>
    </source>
</evidence>
<proteinExistence type="predicted"/>
<evidence type="ECO:0000313" key="2">
    <source>
        <dbReference type="Proteomes" id="UP000304900"/>
    </source>
</evidence>
<comment type="caution">
    <text evidence="1">The sequence shown here is derived from an EMBL/GenBank/DDBJ whole genome shotgun (WGS) entry which is preliminary data.</text>
</comment>
<dbReference type="GO" id="GO:0016874">
    <property type="term" value="F:ligase activity"/>
    <property type="evidence" value="ECO:0007669"/>
    <property type="project" value="UniProtKB-KW"/>
</dbReference>
<keyword evidence="1" id="KW-0436">Ligase</keyword>
<dbReference type="PANTHER" id="PTHR40037:SF1">
    <property type="entry name" value="PHOSPHOESTERASE SAOUHSC_00951-RELATED"/>
    <property type="match status" value="1"/>
</dbReference>
<keyword evidence="2" id="KW-1185">Reference proteome</keyword>
<reference evidence="1 2" key="1">
    <citation type="submission" date="2019-05" db="EMBL/GenBank/DDBJ databases">
        <title>Dyadobacter AR-3-8 sp. nov., isolated from arctic soil.</title>
        <authorList>
            <person name="Chaudhary D.K."/>
        </authorList>
    </citation>
    <scope>NUCLEOTIDE SEQUENCE [LARGE SCALE GENOMIC DNA]</scope>
    <source>
        <strain evidence="1 2">AR-3-8</strain>
    </source>
</reference>
<dbReference type="PANTHER" id="PTHR40037">
    <property type="entry name" value="PHOSPHOESTERASE YJCG-RELATED"/>
    <property type="match status" value="1"/>
</dbReference>
<dbReference type="Proteomes" id="UP000304900">
    <property type="component" value="Unassembled WGS sequence"/>
</dbReference>
<accession>A0A4U6D097</accession>